<evidence type="ECO:0000313" key="2">
    <source>
        <dbReference type="Proteomes" id="UP000179807"/>
    </source>
</evidence>
<dbReference type="Proteomes" id="UP000179807">
    <property type="component" value="Unassembled WGS sequence"/>
</dbReference>
<protein>
    <submittedName>
        <fullName evidence="1">Uncharacterized protein</fullName>
    </submittedName>
</protein>
<dbReference type="AlphaFoldDB" id="A0A1J4KY26"/>
<dbReference type="VEuPathDB" id="TrichDB:TRFO_42035"/>
<dbReference type="RefSeq" id="XP_068369289.1">
    <property type="nucleotide sequence ID" value="XM_068514095.1"/>
</dbReference>
<sequence>MLSDDDEDSYCSTLTRLEARKRKVARGKGNEARRVSNRLGNFRPEDCSAWAAIRERFSSGITHGELRSVAQLVSLRTGIGLDRDAGRDNRVLIKWFDENWEKAGPIVAMIKIYDREKAGPIVAMIKIYDREFRPITGEREDEINDM</sequence>
<name>A0A1J4KY26_9EUKA</name>
<organism evidence="1 2">
    <name type="scientific">Tritrichomonas foetus</name>
    <dbReference type="NCBI Taxonomy" id="1144522"/>
    <lineage>
        <taxon>Eukaryota</taxon>
        <taxon>Metamonada</taxon>
        <taxon>Parabasalia</taxon>
        <taxon>Tritrichomonadida</taxon>
        <taxon>Tritrichomonadidae</taxon>
        <taxon>Tritrichomonas</taxon>
    </lineage>
</organism>
<proteinExistence type="predicted"/>
<dbReference type="OrthoDB" id="10445748at2759"/>
<evidence type="ECO:0000313" key="1">
    <source>
        <dbReference type="EMBL" id="OHT16153.1"/>
    </source>
</evidence>
<keyword evidence="2" id="KW-1185">Reference proteome</keyword>
<accession>A0A1J4KY26</accession>
<dbReference type="GeneID" id="94848799"/>
<dbReference type="EMBL" id="MLAK01000144">
    <property type="protein sequence ID" value="OHT16153.1"/>
    <property type="molecule type" value="Genomic_DNA"/>
</dbReference>
<gene>
    <name evidence="1" type="ORF">TRFO_42035</name>
</gene>
<comment type="caution">
    <text evidence="1">The sequence shown here is derived from an EMBL/GenBank/DDBJ whole genome shotgun (WGS) entry which is preliminary data.</text>
</comment>
<reference evidence="1" key="1">
    <citation type="submission" date="2016-10" db="EMBL/GenBank/DDBJ databases">
        <authorList>
            <person name="Benchimol M."/>
            <person name="Almeida L.G."/>
            <person name="Vasconcelos A.T."/>
            <person name="Perreira-Neves A."/>
            <person name="Rosa I.A."/>
            <person name="Tasca T."/>
            <person name="Bogo M.R."/>
            <person name="de Souza W."/>
        </authorList>
    </citation>
    <scope>NUCLEOTIDE SEQUENCE [LARGE SCALE GENOMIC DNA]</scope>
    <source>
        <strain evidence="1">K</strain>
    </source>
</reference>